<dbReference type="OrthoDB" id="6628575at2759"/>
<proteinExistence type="predicted"/>
<dbReference type="SUPFAM" id="SSF56219">
    <property type="entry name" value="DNase I-like"/>
    <property type="match status" value="1"/>
</dbReference>
<dbReference type="Proteomes" id="UP000198287">
    <property type="component" value="Unassembled WGS sequence"/>
</dbReference>
<feature type="domain" description="Endonuclease/exonuclease/phosphatase" evidence="2">
    <location>
        <begin position="264"/>
        <end position="387"/>
    </location>
</feature>
<feature type="compositionally biased region" description="Polar residues" evidence="1">
    <location>
        <begin position="45"/>
        <end position="56"/>
    </location>
</feature>
<organism evidence="3 4">
    <name type="scientific">Folsomia candida</name>
    <name type="common">Springtail</name>
    <dbReference type="NCBI Taxonomy" id="158441"/>
    <lineage>
        <taxon>Eukaryota</taxon>
        <taxon>Metazoa</taxon>
        <taxon>Ecdysozoa</taxon>
        <taxon>Arthropoda</taxon>
        <taxon>Hexapoda</taxon>
        <taxon>Collembola</taxon>
        <taxon>Entomobryomorpha</taxon>
        <taxon>Isotomoidea</taxon>
        <taxon>Isotomidae</taxon>
        <taxon>Proisotominae</taxon>
        <taxon>Folsomia</taxon>
    </lineage>
</organism>
<accession>A0A226DS15</accession>
<dbReference type="Pfam" id="PF14529">
    <property type="entry name" value="Exo_endo_phos_2"/>
    <property type="match status" value="1"/>
</dbReference>
<gene>
    <name evidence="3" type="ORF">Fcan01_16824</name>
</gene>
<dbReference type="GO" id="GO:0003824">
    <property type="term" value="F:catalytic activity"/>
    <property type="evidence" value="ECO:0007669"/>
    <property type="project" value="InterPro"/>
</dbReference>
<dbReference type="AlphaFoldDB" id="A0A226DS15"/>
<evidence type="ECO:0000256" key="1">
    <source>
        <dbReference type="SAM" id="MobiDB-lite"/>
    </source>
</evidence>
<protein>
    <recommendedName>
        <fullName evidence="2">Endonuclease/exonuclease/phosphatase domain-containing protein</fullName>
    </recommendedName>
</protein>
<evidence type="ECO:0000259" key="2">
    <source>
        <dbReference type="Pfam" id="PF14529"/>
    </source>
</evidence>
<evidence type="ECO:0000313" key="3">
    <source>
        <dbReference type="EMBL" id="OXA48315.1"/>
    </source>
</evidence>
<reference evidence="3 4" key="1">
    <citation type="submission" date="2015-12" db="EMBL/GenBank/DDBJ databases">
        <title>The genome of Folsomia candida.</title>
        <authorList>
            <person name="Faddeeva A."/>
            <person name="Derks M.F."/>
            <person name="Anvar Y."/>
            <person name="Smit S."/>
            <person name="Van Straalen N."/>
            <person name="Roelofs D."/>
        </authorList>
    </citation>
    <scope>NUCLEOTIDE SEQUENCE [LARGE SCALE GENOMIC DNA]</scope>
    <source>
        <strain evidence="3 4">VU population</strain>
        <tissue evidence="3">Whole body</tissue>
    </source>
</reference>
<feature type="region of interest" description="Disordered" evidence="1">
    <location>
        <begin position="1"/>
        <end position="57"/>
    </location>
</feature>
<feature type="compositionally biased region" description="Polar residues" evidence="1">
    <location>
        <begin position="1"/>
        <end position="14"/>
    </location>
</feature>
<name>A0A226DS15_FOLCA</name>
<sequence length="519" mass="59233">MSSLYGYFTNSNKNKAAKRDREESSDSSAKSTPEKPKKTKESASPITENNSPSKNMATIEEITKLILESEKRQKEFITTEIGKLCDQSSIVTNLQVKFDKLWSASKKNNVIVYGYPETPGETNENKEAIVQDLEKRIGVTLMFDDIYRLGKPGRPSRPLMIKLMRTWDKRNLMTNRHKLKGTKIFVNDDLDKEERLTSSTLLKKLKELMSAKPSIKGRIRQGKLYLVDGESTTVYAVNDNHEVFETDGESCEIVIELNGEKLALILIYLSPTSTTDLMALFHETSSKYSNCIIMGDLNARIGKYNENNERQSKDTFINQRGRELIRILQTQDFSVLNGATQSDPLGEFTFSNKNGSSIVDLCLIKDSSHTVLDFDVLTDPSSSHSPILFKLNPSAQTKETQIPMIKWNEENKERFLNQLTQEMISVNNSIQDFTQALRISAELTGMQKYKTLSNKTQCHNPSWYDGECQKLKKATQYSMKKFRNAADNTIKSNWRNTYTNLRQKNKTIVIKKKQISQII</sequence>
<dbReference type="InterPro" id="IPR036691">
    <property type="entry name" value="Endo/exonu/phosph_ase_sf"/>
</dbReference>
<dbReference type="EMBL" id="LNIX01000012">
    <property type="protein sequence ID" value="OXA48315.1"/>
    <property type="molecule type" value="Genomic_DNA"/>
</dbReference>
<comment type="caution">
    <text evidence="3">The sequence shown here is derived from an EMBL/GenBank/DDBJ whole genome shotgun (WGS) entry which is preliminary data.</text>
</comment>
<keyword evidence="4" id="KW-1185">Reference proteome</keyword>
<dbReference type="InterPro" id="IPR005135">
    <property type="entry name" value="Endo/exonuclease/phosphatase"/>
</dbReference>
<evidence type="ECO:0000313" key="4">
    <source>
        <dbReference type="Proteomes" id="UP000198287"/>
    </source>
</evidence>
<dbReference type="OMA" id="CIRISTD"/>
<dbReference type="Gene3D" id="3.60.10.10">
    <property type="entry name" value="Endonuclease/exonuclease/phosphatase"/>
    <property type="match status" value="1"/>
</dbReference>
<feature type="compositionally biased region" description="Basic and acidic residues" evidence="1">
    <location>
        <begin position="32"/>
        <end position="41"/>
    </location>
</feature>